<evidence type="ECO:0000259" key="4">
    <source>
        <dbReference type="Pfam" id="PF23247"/>
    </source>
</evidence>
<dbReference type="InterPro" id="IPR050905">
    <property type="entry name" value="Plant_NBS-LRR"/>
</dbReference>
<accession>A0AA89ACY0</accession>
<dbReference type="InterPro" id="IPR032675">
    <property type="entry name" value="LRR_dom_sf"/>
</dbReference>
<evidence type="ECO:0000256" key="2">
    <source>
        <dbReference type="ARBA" id="ARBA00022737"/>
    </source>
</evidence>
<dbReference type="Pfam" id="PF23598">
    <property type="entry name" value="LRR_14"/>
    <property type="match status" value="1"/>
</dbReference>
<comment type="caution">
    <text evidence="6">The sequence shown here is derived from an EMBL/GenBank/DDBJ whole genome shotgun (WGS) entry which is preliminary data.</text>
</comment>
<evidence type="ECO:0000313" key="6">
    <source>
        <dbReference type="EMBL" id="KAK2998455.1"/>
    </source>
</evidence>
<protein>
    <submittedName>
        <fullName evidence="6">Uncharacterized protein</fullName>
    </submittedName>
</protein>
<feature type="domain" description="Disease resistance protein At4g27190-like leucine-rich repeats" evidence="4">
    <location>
        <begin position="345"/>
        <end position="465"/>
    </location>
</feature>
<dbReference type="PANTHER" id="PTHR33463">
    <property type="entry name" value="NB-ARC DOMAIN-CONTAINING PROTEIN-RELATED"/>
    <property type="match status" value="1"/>
</dbReference>
<sequence length="506" mass="58435">MLKFCYDSLTGDQKNCFLYSSLYAEDNDIYKQCLLESWIAEYFRVRCHDVRAYGHGVLEHLENMSLLEEGASTEYVRMHKCIRQMALNILSDMGDRRYMVKARETPRNPEIEENWNEMEWISLIDNELQNLPDQPGCSILSTLFLQKNTRLNKIPQSFFKDMQSLRVLDLYCTGIESLPTSVSNLLNLRVLYLNDCKALMELPSKIFGLEHLEILDIRGSGIKSIPAHIHKFVCLKHLRASFSNDIQEAALNCKVISMVSTLEELVIDVKTSKERCNEMLDYTIENVATLNKLKIFQFRFINHEVVDVIKVVGTTPHVFPKQPLFGQGSDPAISCVISRADAFELVNHNGAEHLWETGITSMNRLQGCLIESCKGKCPMLINIFANGLVRHLSVLQHLEIEGCFEIEEVIMKNDNAGLEPCALPKLQEVIFLDMPNLRSIWVDESLEWPCLERLEILRCPSLKRLPFSNANAPKLSYISTEQDWWEALQWQRHEVKEQFQQYCTFR</sequence>
<keyword evidence="2" id="KW-0677">Repeat</keyword>
<evidence type="ECO:0000259" key="5">
    <source>
        <dbReference type="Pfam" id="PF23598"/>
    </source>
</evidence>
<keyword evidence="7" id="KW-1185">Reference proteome</keyword>
<organism evidence="6 7">
    <name type="scientific">Escallonia herrerae</name>
    <dbReference type="NCBI Taxonomy" id="1293975"/>
    <lineage>
        <taxon>Eukaryota</taxon>
        <taxon>Viridiplantae</taxon>
        <taxon>Streptophyta</taxon>
        <taxon>Embryophyta</taxon>
        <taxon>Tracheophyta</taxon>
        <taxon>Spermatophyta</taxon>
        <taxon>Magnoliopsida</taxon>
        <taxon>eudicotyledons</taxon>
        <taxon>Gunneridae</taxon>
        <taxon>Pentapetalae</taxon>
        <taxon>asterids</taxon>
        <taxon>campanulids</taxon>
        <taxon>Escalloniales</taxon>
        <taxon>Escalloniaceae</taxon>
        <taxon>Escallonia</taxon>
    </lineage>
</organism>
<dbReference type="Pfam" id="PF23247">
    <property type="entry name" value="LRR_RPS2"/>
    <property type="match status" value="1"/>
</dbReference>
<gene>
    <name evidence="6" type="ORF">RJ639_023963</name>
</gene>
<reference evidence="6" key="1">
    <citation type="submission" date="2022-12" db="EMBL/GenBank/DDBJ databases">
        <title>Draft genome assemblies for two species of Escallonia (Escalloniales).</title>
        <authorList>
            <person name="Chanderbali A."/>
            <person name="Dervinis C."/>
            <person name="Anghel I."/>
            <person name="Soltis D."/>
            <person name="Soltis P."/>
            <person name="Zapata F."/>
        </authorList>
    </citation>
    <scope>NUCLEOTIDE SEQUENCE</scope>
    <source>
        <strain evidence="6">UCBG64.0493</strain>
        <tissue evidence="6">Leaf</tissue>
    </source>
</reference>
<dbReference type="Gene3D" id="3.80.10.10">
    <property type="entry name" value="Ribonuclease Inhibitor"/>
    <property type="match status" value="2"/>
</dbReference>
<dbReference type="PANTHER" id="PTHR33463:SF209">
    <property type="entry name" value="DISEASE RESISTANCE PROTEIN RPS2-LIKE"/>
    <property type="match status" value="1"/>
</dbReference>
<dbReference type="EMBL" id="JAVXUP010003645">
    <property type="protein sequence ID" value="KAK2998455.1"/>
    <property type="molecule type" value="Genomic_DNA"/>
</dbReference>
<dbReference type="Gene3D" id="1.10.10.10">
    <property type="entry name" value="Winged helix-like DNA-binding domain superfamily/Winged helix DNA-binding domain"/>
    <property type="match status" value="1"/>
</dbReference>
<evidence type="ECO:0000313" key="7">
    <source>
        <dbReference type="Proteomes" id="UP001188597"/>
    </source>
</evidence>
<dbReference type="InterPro" id="IPR036388">
    <property type="entry name" value="WH-like_DNA-bd_sf"/>
</dbReference>
<keyword evidence="1" id="KW-0433">Leucine-rich repeat</keyword>
<feature type="domain" description="Disease resistance R13L4/SHOC-2-like LRR" evidence="5">
    <location>
        <begin position="124"/>
        <end position="299"/>
    </location>
</feature>
<dbReference type="InterPro" id="IPR057135">
    <property type="entry name" value="At4g27190-like_LRR"/>
</dbReference>
<keyword evidence="3" id="KW-0611">Plant defense</keyword>
<name>A0AA89ACY0_9ASTE</name>
<evidence type="ECO:0000256" key="1">
    <source>
        <dbReference type="ARBA" id="ARBA00022614"/>
    </source>
</evidence>
<dbReference type="GO" id="GO:0006952">
    <property type="term" value="P:defense response"/>
    <property type="evidence" value="ECO:0007669"/>
    <property type="project" value="UniProtKB-KW"/>
</dbReference>
<dbReference type="AlphaFoldDB" id="A0AA89ACY0"/>
<dbReference type="Proteomes" id="UP001188597">
    <property type="component" value="Unassembled WGS sequence"/>
</dbReference>
<proteinExistence type="predicted"/>
<dbReference type="InterPro" id="IPR055414">
    <property type="entry name" value="LRR_R13L4/SHOC2-like"/>
</dbReference>
<evidence type="ECO:0000256" key="3">
    <source>
        <dbReference type="ARBA" id="ARBA00022821"/>
    </source>
</evidence>
<dbReference type="SUPFAM" id="SSF52058">
    <property type="entry name" value="L domain-like"/>
    <property type="match status" value="1"/>
</dbReference>